<protein>
    <recommendedName>
        <fullName evidence="2">precorrin-2 dehydrogenase</fullName>
        <ecNumber evidence="2">1.3.1.76</ecNumber>
    </recommendedName>
</protein>
<proteinExistence type="predicted"/>
<dbReference type="InterPro" id="IPR028281">
    <property type="entry name" value="Sirohaem_synthase_central"/>
</dbReference>
<evidence type="ECO:0000256" key="6">
    <source>
        <dbReference type="ARBA" id="ARBA00047561"/>
    </source>
</evidence>
<dbReference type="InterPro" id="IPR042518">
    <property type="entry name" value="SirC_C"/>
</dbReference>
<keyword evidence="5" id="KW-0627">Porphyrin biosynthesis</keyword>
<keyword evidence="3" id="KW-0560">Oxidoreductase</keyword>
<evidence type="ECO:0000256" key="1">
    <source>
        <dbReference type="ARBA" id="ARBA00005010"/>
    </source>
</evidence>
<dbReference type="NCBIfam" id="TIGR01470">
    <property type="entry name" value="cysG_Nterm"/>
    <property type="match status" value="1"/>
</dbReference>
<dbReference type="SUPFAM" id="SSF51735">
    <property type="entry name" value="NAD(P)-binding Rossmann-fold domains"/>
    <property type="match status" value="1"/>
</dbReference>
<evidence type="ECO:0000256" key="3">
    <source>
        <dbReference type="ARBA" id="ARBA00023002"/>
    </source>
</evidence>
<evidence type="ECO:0000256" key="5">
    <source>
        <dbReference type="ARBA" id="ARBA00023244"/>
    </source>
</evidence>
<dbReference type="SUPFAM" id="SSF75615">
    <property type="entry name" value="Siroheme synthase middle domains-like"/>
    <property type="match status" value="1"/>
</dbReference>
<evidence type="ECO:0000259" key="7">
    <source>
        <dbReference type="Pfam" id="PF10414"/>
    </source>
</evidence>
<organism evidence="9 10">
    <name type="scientific">Desulfofundulus australicus DSM 11792</name>
    <dbReference type="NCBI Taxonomy" id="1121425"/>
    <lineage>
        <taxon>Bacteria</taxon>
        <taxon>Bacillati</taxon>
        <taxon>Bacillota</taxon>
        <taxon>Clostridia</taxon>
        <taxon>Eubacteriales</taxon>
        <taxon>Peptococcaceae</taxon>
        <taxon>Desulfofundulus</taxon>
    </lineage>
</organism>
<dbReference type="GO" id="GO:0043115">
    <property type="term" value="F:precorrin-2 dehydrogenase activity"/>
    <property type="evidence" value="ECO:0007669"/>
    <property type="project" value="UniProtKB-EC"/>
</dbReference>
<keyword evidence="10" id="KW-1185">Reference proteome</keyword>
<evidence type="ECO:0000313" key="9">
    <source>
        <dbReference type="EMBL" id="SHF65095.1"/>
    </source>
</evidence>
<evidence type="ECO:0000259" key="8">
    <source>
        <dbReference type="Pfam" id="PF14824"/>
    </source>
</evidence>
<comment type="catalytic activity">
    <reaction evidence="6">
        <text>precorrin-2 + NAD(+) = sirohydrochlorin + NADH + 2 H(+)</text>
        <dbReference type="Rhea" id="RHEA:15613"/>
        <dbReference type="ChEBI" id="CHEBI:15378"/>
        <dbReference type="ChEBI" id="CHEBI:57540"/>
        <dbReference type="ChEBI" id="CHEBI:57945"/>
        <dbReference type="ChEBI" id="CHEBI:58351"/>
        <dbReference type="ChEBI" id="CHEBI:58827"/>
        <dbReference type="EC" id="1.3.1.76"/>
    </reaction>
</comment>
<feature type="domain" description="Sirohaem synthase dimerisation" evidence="7">
    <location>
        <begin position="152"/>
        <end position="203"/>
    </location>
</feature>
<dbReference type="EMBL" id="FQUW01000048">
    <property type="protein sequence ID" value="SHF65095.1"/>
    <property type="molecule type" value="Genomic_DNA"/>
</dbReference>
<evidence type="ECO:0000313" key="10">
    <source>
        <dbReference type="Proteomes" id="UP000184196"/>
    </source>
</evidence>
<dbReference type="Pfam" id="PF13241">
    <property type="entry name" value="NAD_binding_7"/>
    <property type="match status" value="1"/>
</dbReference>
<dbReference type="PANTHER" id="PTHR35330:SF1">
    <property type="entry name" value="SIROHEME BIOSYNTHESIS PROTEIN MET8"/>
    <property type="match status" value="1"/>
</dbReference>
<dbReference type="GO" id="GO:0019354">
    <property type="term" value="P:siroheme biosynthetic process"/>
    <property type="evidence" value="ECO:0007669"/>
    <property type="project" value="UniProtKB-UniPathway"/>
</dbReference>
<dbReference type="UniPathway" id="UPA00262">
    <property type="reaction ID" value="UER00222"/>
</dbReference>
<dbReference type="RefSeq" id="WP_073167352.1">
    <property type="nucleotide sequence ID" value="NZ_FQUW01000048.1"/>
</dbReference>
<dbReference type="Pfam" id="PF10414">
    <property type="entry name" value="CysG_dimeriser"/>
    <property type="match status" value="1"/>
</dbReference>
<dbReference type="Pfam" id="PF14824">
    <property type="entry name" value="Sirohm_synth_M"/>
    <property type="match status" value="1"/>
</dbReference>
<feature type="domain" description="Siroheme synthase central" evidence="8">
    <location>
        <begin position="120"/>
        <end position="146"/>
    </location>
</feature>
<dbReference type="PANTHER" id="PTHR35330">
    <property type="entry name" value="SIROHEME BIOSYNTHESIS PROTEIN MET8"/>
    <property type="match status" value="1"/>
</dbReference>
<reference evidence="10" key="1">
    <citation type="submission" date="2016-11" db="EMBL/GenBank/DDBJ databases">
        <authorList>
            <person name="Varghese N."/>
            <person name="Submissions S."/>
        </authorList>
    </citation>
    <scope>NUCLEOTIDE SEQUENCE [LARGE SCALE GENOMIC DNA]</scope>
    <source>
        <strain evidence="10">DSM 11792</strain>
    </source>
</reference>
<dbReference type="InterPro" id="IPR028161">
    <property type="entry name" value="Met8-like"/>
</dbReference>
<sequence>MPRTYPISLILSQRPCLVVGGGSVAERKVLSLLACGAKVKVVSPSLTPALQDLASKDKINYRRGTFEIADLENIFLVIAATDREEVNHRIATEAMARNMLVNVVDDPPYGNFYVPAVLRRGSLQIAISTDGKSPLIARKIKEELEERYGPEYGILVDLLGEIRHDILNKITDPRKRRELLEAIVDNETLQLLAGGELEKAKERVINAYHRSRSKP</sequence>
<dbReference type="Proteomes" id="UP000184196">
    <property type="component" value="Unassembled WGS sequence"/>
</dbReference>
<dbReference type="GO" id="GO:0004325">
    <property type="term" value="F:ferrochelatase activity"/>
    <property type="evidence" value="ECO:0007669"/>
    <property type="project" value="InterPro"/>
</dbReference>
<dbReference type="Gene3D" id="3.40.50.720">
    <property type="entry name" value="NAD(P)-binding Rossmann-like Domain"/>
    <property type="match status" value="1"/>
</dbReference>
<keyword evidence="4" id="KW-0520">NAD</keyword>
<dbReference type="InterPro" id="IPR006367">
    <property type="entry name" value="Sirohaem_synthase_N"/>
</dbReference>
<name>A0A1M5DDV0_9FIRM</name>
<dbReference type="EC" id="1.3.1.76" evidence="2"/>
<dbReference type="AlphaFoldDB" id="A0A1M5DDV0"/>
<accession>A0A1M5DDV0</accession>
<comment type="pathway">
    <text evidence="1">Porphyrin-containing compound metabolism; siroheme biosynthesis; sirohydrochlorin from precorrin-2: step 1/1.</text>
</comment>
<evidence type="ECO:0000256" key="2">
    <source>
        <dbReference type="ARBA" id="ARBA00012400"/>
    </source>
</evidence>
<dbReference type="OrthoDB" id="9773765at2"/>
<dbReference type="InterPro" id="IPR036291">
    <property type="entry name" value="NAD(P)-bd_dom_sf"/>
</dbReference>
<dbReference type="Gene3D" id="1.10.8.610">
    <property type="entry name" value="SirC, precorrin-2 dehydrogenase, C-terminal helical domain-like"/>
    <property type="match status" value="1"/>
</dbReference>
<dbReference type="InterPro" id="IPR019478">
    <property type="entry name" value="Sirohaem_synthase_dimer_dom"/>
</dbReference>
<evidence type="ECO:0000256" key="4">
    <source>
        <dbReference type="ARBA" id="ARBA00023027"/>
    </source>
</evidence>
<gene>
    <name evidence="9" type="ORF">SAMN02745218_02797</name>
</gene>